<feature type="compositionally biased region" description="Low complexity" evidence="1">
    <location>
        <begin position="833"/>
        <end position="845"/>
    </location>
</feature>
<dbReference type="Gene3D" id="1.10.150.280">
    <property type="entry name" value="AF1531-like domain"/>
    <property type="match status" value="1"/>
</dbReference>
<dbReference type="EMBL" id="CAJNNV010029282">
    <property type="protein sequence ID" value="CAE8627865.1"/>
    <property type="molecule type" value="Genomic_DNA"/>
</dbReference>
<keyword evidence="3" id="KW-1185">Reference proteome</keyword>
<comment type="caution">
    <text evidence="2">The sequence shown here is derived from an EMBL/GenBank/DDBJ whole genome shotgun (WGS) entry which is preliminary data.</text>
</comment>
<dbReference type="Pfam" id="PF12836">
    <property type="entry name" value="HHH_3"/>
    <property type="match status" value="1"/>
</dbReference>
<name>A0A813GS67_POLGL</name>
<proteinExistence type="predicted"/>
<dbReference type="AlphaFoldDB" id="A0A813GS67"/>
<evidence type="ECO:0000313" key="2">
    <source>
        <dbReference type="EMBL" id="CAE8627865.1"/>
    </source>
</evidence>
<feature type="compositionally biased region" description="Polar residues" evidence="1">
    <location>
        <begin position="846"/>
        <end position="867"/>
    </location>
</feature>
<dbReference type="OrthoDB" id="445377at2759"/>
<dbReference type="Proteomes" id="UP000654075">
    <property type="component" value="Unassembled WGS sequence"/>
</dbReference>
<organism evidence="2 3">
    <name type="scientific">Polarella glacialis</name>
    <name type="common">Dinoflagellate</name>
    <dbReference type="NCBI Taxonomy" id="89957"/>
    <lineage>
        <taxon>Eukaryota</taxon>
        <taxon>Sar</taxon>
        <taxon>Alveolata</taxon>
        <taxon>Dinophyceae</taxon>
        <taxon>Suessiales</taxon>
        <taxon>Suessiaceae</taxon>
        <taxon>Polarella</taxon>
    </lineage>
</organism>
<accession>A0A813GS67</accession>
<feature type="compositionally biased region" description="Low complexity" evidence="1">
    <location>
        <begin position="879"/>
        <end position="892"/>
    </location>
</feature>
<dbReference type="InterPro" id="IPR010994">
    <property type="entry name" value="RuvA_2-like"/>
</dbReference>
<gene>
    <name evidence="2" type="ORF">PGLA1383_LOCUS44582</name>
</gene>
<evidence type="ECO:0000313" key="3">
    <source>
        <dbReference type="Proteomes" id="UP000654075"/>
    </source>
</evidence>
<feature type="compositionally biased region" description="Acidic residues" evidence="1">
    <location>
        <begin position="138"/>
        <end position="156"/>
    </location>
</feature>
<feature type="region of interest" description="Disordered" evidence="1">
    <location>
        <begin position="821"/>
        <end position="892"/>
    </location>
</feature>
<reference evidence="2" key="1">
    <citation type="submission" date="2021-02" db="EMBL/GenBank/DDBJ databases">
        <authorList>
            <person name="Dougan E. K."/>
            <person name="Rhodes N."/>
            <person name="Thang M."/>
            <person name="Chan C."/>
        </authorList>
    </citation>
    <scope>NUCLEOTIDE SEQUENCE</scope>
</reference>
<feature type="region of interest" description="Disordered" evidence="1">
    <location>
        <begin position="135"/>
        <end position="161"/>
    </location>
</feature>
<protein>
    <submittedName>
        <fullName evidence="2">Uncharacterized protein</fullName>
    </submittedName>
</protein>
<sequence length="1019" mass="111061">MKAVNHGIQTKAWNYLFEVIGLRGMVEPELSHPKWNGFKKALKTADLEYSALRLTICSNFNHGAFKSGDKLHSKMESLQQYLSHQPEEYFEEQAELICFDRNEPVEPSAAKLALEDWMEAPSIKNRLKFVAAFNAGNDDGDGNGDDDEGQQEDEDTMAPAPRLSKSELYQAYSGRGPVQMFSDFMADRTLQLDAIIISRVAEPLEEEYEADLKAQRSGAAGLAEWAATRSSGTLRWWRTARNILKMSQNRNLFARLGLSPSSSSPLGFDNGASWLEEEKAVLGKVHSFSIALASNVVWSEVMFWMNLPHAAAVLLHPDRQKRETEMKCLKELILAVEKAERLAPQDPALRECLEDLAWNVQPLPREIMAHCFQSGFDANNEQLRMIMWKLYAGSNTTKECLESTFAHLSDIAQRAAKCTKMADWTKYLYATASPYAETGGMTQIKPEPEDWLATLSAGNVTFRNGLQSIFNMTTTAMPTVHGDVQLPMQPGQIRRKKWRSSGPTSHQRSSAAAMFLVQDMPRDFADAGMAWAGRHFYYHTSANKYFKSLGFRKWAALGAAASASKVGDEHRPAMLTNYSVAEDNHWRFIDVDILPPACVPQELASYGSVFRVRVPGGAMLLPASVNAGIFLTVKQLKHIIGALDIKLPKKGSGTNNKFIKSDFAKALVGHLFPEATPADNTRMVDIICNRNAKTSKNAWESEVLETVSKLDPENADASCFKNMAKVALHKMEEDIVARETEFRSPRESSVPRTLIGSTEKRITSGISALRNTGSSTEKGIASGISALRNPGNSTEKGFASVDGGNAMGGIRRDDGIAVAADATSAPRSQIGCSADAADATDATSAPRSQIGNNATDATSAPRSQIGSKASIAGKPEQNASAAPPSSPARAAPSPAKVILVKVKEEPLGSPLRGVVSSSKLAAGTTPGVVLRKRRNSSPRPILAIHEDDLGLSAKSQRTLLSALNTGSYEELVALDGIGGTSAERIIKYRSGKGQGFCHVADLKKVLAAQLVSRIVNHYR</sequence>
<evidence type="ECO:0000256" key="1">
    <source>
        <dbReference type="SAM" id="MobiDB-lite"/>
    </source>
</evidence>
<dbReference type="SUPFAM" id="SSF47781">
    <property type="entry name" value="RuvA domain 2-like"/>
    <property type="match status" value="1"/>
</dbReference>